<dbReference type="SUPFAM" id="SSF56796">
    <property type="entry name" value="Dehydroquinate synthase-like"/>
    <property type="match status" value="1"/>
</dbReference>
<dbReference type="InterPro" id="IPR001670">
    <property type="entry name" value="ADH_Fe/GldA"/>
</dbReference>
<dbReference type="RefSeq" id="WP_015442578.1">
    <property type="nucleotide sequence ID" value="NC_020520.1"/>
</dbReference>
<keyword evidence="5" id="KW-1185">Reference proteome</keyword>
<dbReference type="InterPro" id="IPR035873">
    <property type="entry name" value="PhpC"/>
</dbReference>
<dbReference type="Proteomes" id="UP000011863">
    <property type="component" value="Chromosome"/>
</dbReference>
<dbReference type="KEGG" id="aym:YM304_30170"/>
<reference evidence="4 5" key="1">
    <citation type="journal article" date="2013" name="Int. J. Syst. Evol. Microbiol.">
        <title>Ilumatobacter nonamiense sp. nov. and Ilumatobacter coccineum sp. nov., isolated from seashore sand.</title>
        <authorList>
            <person name="Matsumoto A."/>
            <person name="Kasai H."/>
            <person name="Matsuo Y."/>
            <person name="Shizuri Y."/>
            <person name="Ichikawa N."/>
            <person name="Fujita N."/>
            <person name="Omura S."/>
            <person name="Takahashi Y."/>
        </authorList>
    </citation>
    <scope>NUCLEOTIDE SEQUENCE [LARGE SCALE GENOMIC DNA]</scope>
    <source>
        <strain evidence="5">NBRC 103263 / KCTC 29153 / YM16-304</strain>
    </source>
</reference>
<dbReference type="InterPro" id="IPR039697">
    <property type="entry name" value="Alcohol_dehydrogenase_Fe"/>
</dbReference>
<dbReference type="Gene3D" id="1.20.1090.10">
    <property type="entry name" value="Dehydroquinate synthase-like - alpha domain"/>
    <property type="match status" value="1"/>
</dbReference>
<feature type="domain" description="Alcohol dehydrogenase iron-type/glycerol dehydrogenase GldA" evidence="2">
    <location>
        <begin position="7"/>
        <end position="175"/>
    </location>
</feature>
<protein>
    <submittedName>
        <fullName evidence="4">Iron-containing alcohol dehydrogenase</fullName>
        <ecNumber evidence="4">1.1.1.-</ecNumber>
    </submittedName>
</protein>
<accession>A0A6C7EA49</accession>
<evidence type="ECO:0000313" key="5">
    <source>
        <dbReference type="Proteomes" id="UP000011863"/>
    </source>
</evidence>
<evidence type="ECO:0000313" key="4">
    <source>
        <dbReference type="EMBL" id="BAN03331.1"/>
    </source>
</evidence>
<evidence type="ECO:0000259" key="3">
    <source>
        <dbReference type="Pfam" id="PF25137"/>
    </source>
</evidence>
<keyword evidence="1 4" id="KW-0560">Oxidoreductase</keyword>
<feature type="domain" description="Fe-containing alcohol dehydrogenase-like C-terminal" evidence="3">
    <location>
        <begin position="187"/>
        <end position="383"/>
    </location>
</feature>
<dbReference type="PANTHER" id="PTHR11496:SF103">
    <property type="entry name" value="DEHYDROGENASE, PUTATIVE-RELATED"/>
    <property type="match status" value="1"/>
</dbReference>
<dbReference type="Gene3D" id="3.40.50.1970">
    <property type="match status" value="1"/>
</dbReference>
<name>A0A6C7EA49_ILUCY</name>
<dbReference type="GO" id="GO:0017000">
    <property type="term" value="P:antibiotic biosynthetic process"/>
    <property type="evidence" value="ECO:0007669"/>
    <property type="project" value="InterPro"/>
</dbReference>
<dbReference type="CDD" id="cd08182">
    <property type="entry name" value="HEPD"/>
    <property type="match status" value="1"/>
</dbReference>
<proteinExistence type="predicted"/>
<dbReference type="GO" id="GO:0046872">
    <property type="term" value="F:metal ion binding"/>
    <property type="evidence" value="ECO:0007669"/>
    <property type="project" value="InterPro"/>
</dbReference>
<dbReference type="Pfam" id="PF00465">
    <property type="entry name" value="Fe-ADH"/>
    <property type="match status" value="1"/>
</dbReference>
<evidence type="ECO:0000259" key="2">
    <source>
        <dbReference type="Pfam" id="PF00465"/>
    </source>
</evidence>
<dbReference type="AlphaFoldDB" id="A0A6C7EA49"/>
<dbReference type="PANTHER" id="PTHR11496">
    <property type="entry name" value="ALCOHOL DEHYDROGENASE"/>
    <property type="match status" value="1"/>
</dbReference>
<dbReference type="EC" id="1.1.1.-" evidence="4"/>
<dbReference type="EMBL" id="AP012057">
    <property type="protein sequence ID" value="BAN03331.1"/>
    <property type="molecule type" value="Genomic_DNA"/>
</dbReference>
<evidence type="ECO:0000256" key="1">
    <source>
        <dbReference type="ARBA" id="ARBA00023002"/>
    </source>
</evidence>
<sequence>MADVPPPSRHHSGEHALARLADELIDAGTVRVLLVTGRRSFTESGAESQVARLAEHADVRRWSDVSPNTDSVELLTGLEIVEEFQPDYILGVGGGSVMDMAKLLCAYPSNLAHDALLERIDAGSPLGERTVGLGLAPTTSGSGSEATHFAVVYIGDAKYSVAGPVLRADTVALDPTFTTSGSAHQRATSGMDAVCQAIESRWASGATRRSRRYADFAMELLLPSIRPFVAGDDAHAAAMQLGSHLAGRAIDISKTTAAHALSYAITKRYGVDHGNAAALTLGHFIEDHVTVDGSRLQDSVSMQDHGESLQRITALLGAPDGAGARAAFIELLDDLGLPFNLSMVGDVDDADLADMAASVNVQRLGNNPVVYDTDGLVDILQRAVRAHH</sequence>
<dbReference type="GO" id="GO:0004022">
    <property type="term" value="F:alcohol dehydrogenase (NAD+) activity"/>
    <property type="evidence" value="ECO:0007669"/>
    <property type="project" value="TreeGrafter"/>
</dbReference>
<dbReference type="Pfam" id="PF25137">
    <property type="entry name" value="ADH_Fe_C"/>
    <property type="match status" value="1"/>
</dbReference>
<gene>
    <name evidence="4" type="ORF">YM304_30170</name>
</gene>
<organism evidence="4 5">
    <name type="scientific">Ilumatobacter coccineus (strain NBRC 103263 / KCTC 29153 / YM16-304)</name>
    <dbReference type="NCBI Taxonomy" id="1313172"/>
    <lineage>
        <taxon>Bacteria</taxon>
        <taxon>Bacillati</taxon>
        <taxon>Actinomycetota</taxon>
        <taxon>Acidimicrobiia</taxon>
        <taxon>Acidimicrobiales</taxon>
        <taxon>Ilumatobacteraceae</taxon>
        <taxon>Ilumatobacter</taxon>
    </lineage>
</organism>
<dbReference type="InterPro" id="IPR056798">
    <property type="entry name" value="ADH_Fe_C"/>
</dbReference>